<feature type="domain" description="Transglycosylase SLT" evidence="3">
    <location>
        <begin position="82"/>
        <end position="373"/>
    </location>
</feature>
<dbReference type="Pfam" id="PF13406">
    <property type="entry name" value="SLT_2"/>
    <property type="match status" value="1"/>
</dbReference>
<gene>
    <name evidence="4" type="primary">mltB_3</name>
    <name evidence="4" type="ORF">MAA8898_03542</name>
</gene>
<dbReference type="Proteomes" id="UP000207598">
    <property type="component" value="Unassembled WGS sequence"/>
</dbReference>
<reference evidence="4 5" key="1">
    <citation type="submission" date="2017-05" db="EMBL/GenBank/DDBJ databases">
        <authorList>
            <person name="Song R."/>
            <person name="Chenine A.L."/>
            <person name="Ruprecht R.M."/>
        </authorList>
    </citation>
    <scope>NUCLEOTIDE SEQUENCE [LARGE SCALE GENOMIC DNA]</scope>
    <source>
        <strain evidence="4 5">CECT 8898</strain>
    </source>
</reference>
<dbReference type="FunFam" id="1.10.8.350:FF:000001">
    <property type="entry name" value="Lytic murein transglycosylase B"/>
    <property type="match status" value="1"/>
</dbReference>
<name>A0A238KVH5_9RHOB</name>
<dbReference type="GO" id="GO:0008933">
    <property type="term" value="F:peptidoglycan lytic transglycosylase activity"/>
    <property type="evidence" value="ECO:0007669"/>
    <property type="project" value="TreeGrafter"/>
</dbReference>
<evidence type="ECO:0000313" key="4">
    <source>
        <dbReference type="EMBL" id="SMX46854.1"/>
    </source>
</evidence>
<dbReference type="Gene3D" id="1.10.101.10">
    <property type="entry name" value="PGBD-like superfamily/PGBD"/>
    <property type="match status" value="1"/>
</dbReference>
<feature type="chain" id="PRO_5013212206" evidence="1">
    <location>
        <begin position="22"/>
        <end position="450"/>
    </location>
</feature>
<dbReference type="NCBIfam" id="TIGR02283">
    <property type="entry name" value="MltB_2"/>
    <property type="match status" value="1"/>
</dbReference>
<dbReference type="InterPro" id="IPR043426">
    <property type="entry name" value="MltB-like"/>
</dbReference>
<protein>
    <submittedName>
        <fullName evidence="4">Membrane-bound lytic murein transglycosylase B</fullName>
        <ecNumber evidence="4">4.2.2.-</ecNumber>
    </submittedName>
</protein>
<dbReference type="SUPFAM" id="SSF47090">
    <property type="entry name" value="PGBD-like"/>
    <property type="match status" value="1"/>
</dbReference>
<accession>A0A238KVH5</accession>
<proteinExistence type="predicted"/>
<dbReference type="InterPro" id="IPR011970">
    <property type="entry name" value="MltB_2"/>
</dbReference>
<dbReference type="PANTHER" id="PTHR30163:SF8">
    <property type="entry name" value="LYTIC MUREIN TRANSGLYCOSYLASE"/>
    <property type="match status" value="1"/>
</dbReference>
<evidence type="ECO:0000259" key="2">
    <source>
        <dbReference type="Pfam" id="PF01471"/>
    </source>
</evidence>
<dbReference type="Gene3D" id="1.10.530.10">
    <property type="match status" value="1"/>
</dbReference>
<organism evidence="4 5">
    <name type="scientific">Maliponia aquimaris</name>
    <dbReference type="NCBI Taxonomy" id="1673631"/>
    <lineage>
        <taxon>Bacteria</taxon>
        <taxon>Pseudomonadati</taxon>
        <taxon>Pseudomonadota</taxon>
        <taxon>Alphaproteobacteria</taxon>
        <taxon>Rhodobacterales</taxon>
        <taxon>Paracoccaceae</taxon>
        <taxon>Maliponia</taxon>
    </lineage>
</organism>
<dbReference type="PANTHER" id="PTHR30163">
    <property type="entry name" value="MEMBRANE-BOUND LYTIC MUREIN TRANSGLYCOSYLASE B"/>
    <property type="match status" value="1"/>
</dbReference>
<dbReference type="GO" id="GO:0009253">
    <property type="term" value="P:peptidoglycan catabolic process"/>
    <property type="evidence" value="ECO:0007669"/>
    <property type="project" value="TreeGrafter"/>
</dbReference>
<evidence type="ECO:0000256" key="1">
    <source>
        <dbReference type="SAM" id="SignalP"/>
    </source>
</evidence>
<dbReference type="EMBL" id="FXYF01000010">
    <property type="protein sequence ID" value="SMX46854.1"/>
    <property type="molecule type" value="Genomic_DNA"/>
</dbReference>
<keyword evidence="4" id="KW-0456">Lyase</keyword>
<dbReference type="EC" id="4.2.2.-" evidence="4"/>
<dbReference type="InterPro" id="IPR036366">
    <property type="entry name" value="PGBDSf"/>
</dbReference>
<keyword evidence="1" id="KW-0732">Signal</keyword>
<dbReference type="CDD" id="cd13399">
    <property type="entry name" value="Slt35-like"/>
    <property type="match status" value="1"/>
</dbReference>
<dbReference type="OrthoDB" id="9808544at2"/>
<keyword evidence="5" id="KW-1185">Reference proteome</keyword>
<feature type="signal peptide" evidence="1">
    <location>
        <begin position="1"/>
        <end position="21"/>
    </location>
</feature>
<dbReference type="AlphaFoldDB" id="A0A238KVH5"/>
<evidence type="ECO:0000313" key="5">
    <source>
        <dbReference type="Proteomes" id="UP000207598"/>
    </source>
</evidence>
<dbReference type="SUPFAM" id="SSF53955">
    <property type="entry name" value="Lysozyme-like"/>
    <property type="match status" value="1"/>
</dbReference>
<dbReference type="Pfam" id="PF01471">
    <property type="entry name" value="PG_binding_1"/>
    <property type="match status" value="1"/>
</dbReference>
<dbReference type="InterPro" id="IPR031304">
    <property type="entry name" value="SLT_2"/>
</dbReference>
<dbReference type="InterPro" id="IPR036365">
    <property type="entry name" value="PGBD-like_sf"/>
</dbReference>
<sequence>MTWRVCPGLFALYFMASPALAETVKVSPRPVARGETVAEPELVSRAAASLDGIGTIRPVGRPAGLEAETALTAPITGTQEGFRAWIVDFRPRALAAGIDAQIYDTAFKDVSFDRKVVERDRNQSEFTKTIWDYLDSAASDARVSNGKAALKKHRALLDRIEAEYGVQKEIVVAIWGLESAYGTFKGSTPVIEAMASLAYDARRAEFFEAQLIDALMILQQGHTTPDNLLGSWAGAMGHTQFMPGSFQTLAVDHDGDGHRDIWGEDPADALASTANYLKSNGWQTGVPWGVEVTLPKGFDYMEAKRELTRLPSAWARKGVLGLDGQPVQDFGEASVLLPAGHKGAAFLVFDNFEVIETYNTADAYVIGVGHLADRISGGRPIQGTWPRGDRALTFMERIELQKRLTAEGFDTQGIDAKIGPLTVEAVRQYQRAQGLVPDGYASLAVLNRLR</sequence>
<feature type="domain" description="Peptidoglycan binding-like" evidence="2">
    <location>
        <begin position="397"/>
        <end position="449"/>
    </location>
</feature>
<dbReference type="Gene3D" id="1.10.8.350">
    <property type="entry name" value="Bacterial muramidase"/>
    <property type="match status" value="1"/>
</dbReference>
<dbReference type="InterPro" id="IPR002477">
    <property type="entry name" value="Peptidoglycan-bd-like"/>
</dbReference>
<evidence type="ECO:0000259" key="3">
    <source>
        <dbReference type="Pfam" id="PF13406"/>
    </source>
</evidence>
<dbReference type="InterPro" id="IPR023346">
    <property type="entry name" value="Lysozyme-like_dom_sf"/>
</dbReference>